<sequence>MVLSPQDIYQSLVKSREEDEVGKSLQNAFAWMKYGGCVSEESCPYRETWQPLDDPPQR</sequence>
<evidence type="ECO:0000313" key="1">
    <source>
        <dbReference type="EMBL" id="MCI10165.1"/>
    </source>
</evidence>
<dbReference type="EMBL" id="LXQA010075222">
    <property type="protein sequence ID" value="MCI10165.1"/>
    <property type="molecule type" value="Genomic_DNA"/>
</dbReference>
<evidence type="ECO:0000313" key="2">
    <source>
        <dbReference type="Proteomes" id="UP000265520"/>
    </source>
</evidence>
<reference evidence="1 2" key="1">
    <citation type="journal article" date="2018" name="Front. Plant Sci.">
        <title>Red Clover (Trifolium pratense) and Zigzag Clover (T. medium) - A Picture of Genomic Similarities and Differences.</title>
        <authorList>
            <person name="Dluhosova J."/>
            <person name="Istvanek J."/>
            <person name="Nedelnik J."/>
            <person name="Repkova J."/>
        </authorList>
    </citation>
    <scope>NUCLEOTIDE SEQUENCE [LARGE SCALE GENOMIC DNA]</scope>
    <source>
        <strain evidence="2">cv. 10/8</strain>
        <tissue evidence="1">Leaf</tissue>
    </source>
</reference>
<proteinExistence type="predicted"/>
<protein>
    <submittedName>
        <fullName evidence="1">Cathepsin 7-like</fullName>
    </submittedName>
</protein>
<keyword evidence="2" id="KW-1185">Reference proteome</keyword>
<feature type="non-terminal residue" evidence="1">
    <location>
        <position position="58"/>
    </location>
</feature>
<comment type="caution">
    <text evidence="1">The sequence shown here is derived from an EMBL/GenBank/DDBJ whole genome shotgun (WGS) entry which is preliminary data.</text>
</comment>
<name>A0A392PH04_9FABA</name>
<dbReference type="Proteomes" id="UP000265520">
    <property type="component" value="Unassembled WGS sequence"/>
</dbReference>
<organism evidence="1 2">
    <name type="scientific">Trifolium medium</name>
    <dbReference type="NCBI Taxonomy" id="97028"/>
    <lineage>
        <taxon>Eukaryota</taxon>
        <taxon>Viridiplantae</taxon>
        <taxon>Streptophyta</taxon>
        <taxon>Embryophyta</taxon>
        <taxon>Tracheophyta</taxon>
        <taxon>Spermatophyta</taxon>
        <taxon>Magnoliopsida</taxon>
        <taxon>eudicotyledons</taxon>
        <taxon>Gunneridae</taxon>
        <taxon>Pentapetalae</taxon>
        <taxon>rosids</taxon>
        <taxon>fabids</taxon>
        <taxon>Fabales</taxon>
        <taxon>Fabaceae</taxon>
        <taxon>Papilionoideae</taxon>
        <taxon>50 kb inversion clade</taxon>
        <taxon>NPAAA clade</taxon>
        <taxon>Hologalegina</taxon>
        <taxon>IRL clade</taxon>
        <taxon>Trifolieae</taxon>
        <taxon>Trifolium</taxon>
    </lineage>
</organism>
<accession>A0A392PH04</accession>
<dbReference type="AlphaFoldDB" id="A0A392PH04"/>